<dbReference type="AlphaFoldDB" id="A0A9P5VEP5"/>
<evidence type="ECO:0000256" key="1">
    <source>
        <dbReference type="SAM" id="MobiDB-lite"/>
    </source>
</evidence>
<reference evidence="2" key="1">
    <citation type="journal article" date="2020" name="Fungal Divers.">
        <title>Resolving the Mortierellaceae phylogeny through synthesis of multi-gene phylogenetics and phylogenomics.</title>
        <authorList>
            <person name="Vandepol N."/>
            <person name="Liber J."/>
            <person name="Desiro A."/>
            <person name="Na H."/>
            <person name="Kennedy M."/>
            <person name="Barry K."/>
            <person name="Grigoriev I.V."/>
            <person name="Miller A.N."/>
            <person name="O'Donnell K."/>
            <person name="Stajich J.E."/>
            <person name="Bonito G."/>
        </authorList>
    </citation>
    <scope>NUCLEOTIDE SEQUENCE</scope>
    <source>
        <strain evidence="2">NRRL 6426</strain>
    </source>
</reference>
<evidence type="ECO:0000313" key="2">
    <source>
        <dbReference type="EMBL" id="KAF9155623.1"/>
    </source>
</evidence>
<name>A0A9P5VEP5_9FUNG</name>
<dbReference type="EMBL" id="JAAAUQ010000058">
    <property type="protein sequence ID" value="KAF9155623.1"/>
    <property type="molecule type" value="Genomic_DNA"/>
</dbReference>
<feature type="compositionally biased region" description="Basic and acidic residues" evidence="1">
    <location>
        <begin position="1"/>
        <end position="13"/>
    </location>
</feature>
<evidence type="ECO:0000313" key="3">
    <source>
        <dbReference type="Proteomes" id="UP000748756"/>
    </source>
</evidence>
<keyword evidence="3" id="KW-1185">Reference proteome</keyword>
<accession>A0A9P5VEP5</accession>
<organism evidence="2 3">
    <name type="scientific">Linnemannia schmuckeri</name>
    <dbReference type="NCBI Taxonomy" id="64567"/>
    <lineage>
        <taxon>Eukaryota</taxon>
        <taxon>Fungi</taxon>
        <taxon>Fungi incertae sedis</taxon>
        <taxon>Mucoromycota</taxon>
        <taxon>Mortierellomycotina</taxon>
        <taxon>Mortierellomycetes</taxon>
        <taxon>Mortierellales</taxon>
        <taxon>Mortierellaceae</taxon>
        <taxon>Linnemannia</taxon>
    </lineage>
</organism>
<proteinExistence type="predicted"/>
<feature type="region of interest" description="Disordered" evidence="1">
    <location>
        <begin position="1"/>
        <end position="21"/>
    </location>
</feature>
<comment type="caution">
    <text evidence="2">The sequence shown here is derived from an EMBL/GenBank/DDBJ whole genome shotgun (WGS) entry which is preliminary data.</text>
</comment>
<sequence length="111" mass="12112">MIRDKNLLQRRGDPSSQACSDAKNAAYARMTELNSAIQGYTHPSLTQVRDFQAAIFEANSHHDETHYDKIKSTYSSAITALESAGIQGQPVRDKTVPMMEAVNKAADACGP</sequence>
<gene>
    <name evidence="2" type="ORF">BG015_009178</name>
</gene>
<dbReference type="OrthoDB" id="2397495at2759"/>
<dbReference type="Proteomes" id="UP000748756">
    <property type="component" value="Unassembled WGS sequence"/>
</dbReference>
<protein>
    <submittedName>
        <fullName evidence="2">Uncharacterized protein</fullName>
    </submittedName>
</protein>